<comment type="caution">
    <text evidence="1">The sequence shown here is derived from an EMBL/GenBank/DDBJ whole genome shotgun (WGS) entry which is preliminary data.</text>
</comment>
<gene>
    <name evidence="1" type="ORF">S06H3_28583</name>
</gene>
<dbReference type="EMBL" id="BARV01016691">
    <property type="protein sequence ID" value="GAI29931.1"/>
    <property type="molecule type" value="Genomic_DNA"/>
</dbReference>
<reference evidence="1" key="1">
    <citation type="journal article" date="2014" name="Front. Microbiol.">
        <title>High frequency of phylogenetically diverse reductive dehalogenase-homologous genes in deep subseafloor sedimentary metagenomes.</title>
        <authorList>
            <person name="Kawai M."/>
            <person name="Futagami T."/>
            <person name="Toyoda A."/>
            <person name="Takaki Y."/>
            <person name="Nishi S."/>
            <person name="Hori S."/>
            <person name="Arai W."/>
            <person name="Tsubouchi T."/>
            <person name="Morono Y."/>
            <person name="Uchiyama I."/>
            <person name="Ito T."/>
            <person name="Fujiyama A."/>
            <person name="Inagaki F."/>
            <person name="Takami H."/>
        </authorList>
    </citation>
    <scope>NUCLEOTIDE SEQUENCE</scope>
    <source>
        <strain evidence="1">Expedition CK06-06</strain>
    </source>
</reference>
<dbReference type="AlphaFoldDB" id="X1NIA1"/>
<accession>X1NIA1</accession>
<proteinExistence type="predicted"/>
<protein>
    <submittedName>
        <fullName evidence="1">Uncharacterized protein</fullName>
    </submittedName>
</protein>
<organism evidence="1">
    <name type="scientific">marine sediment metagenome</name>
    <dbReference type="NCBI Taxonomy" id="412755"/>
    <lineage>
        <taxon>unclassified sequences</taxon>
        <taxon>metagenomes</taxon>
        <taxon>ecological metagenomes</taxon>
    </lineage>
</organism>
<sequence>MCQAITEGRALDMIEIDAASNRGIDDIREL</sequence>
<name>X1NIA1_9ZZZZ</name>
<feature type="non-terminal residue" evidence="1">
    <location>
        <position position="30"/>
    </location>
</feature>
<evidence type="ECO:0000313" key="1">
    <source>
        <dbReference type="EMBL" id="GAI29931.1"/>
    </source>
</evidence>